<dbReference type="GeneID" id="80004804"/>
<proteinExistence type="predicted"/>
<evidence type="ECO:0000313" key="2">
    <source>
        <dbReference type="Proteomes" id="UP000315956"/>
    </source>
</evidence>
<dbReference type="EMBL" id="MK937606">
    <property type="protein sequence ID" value="QDH93098.1"/>
    <property type="molecule type" value="Genomic_DNA"/>
</dbReference>
<accession>A0A514DHJ8</accession>
<reference evidence="1 2" key="1">
    <citation type="submission" date="2019-05" db="EMBL/GenBank/DDBJ databases">
        <authorList>
            <person name="Stoner T.H."/>
            <person name="Aull H.G."/>
            <person name="Divens A.M."/>
            <person name="Zack K."/>
            <person name="Garlena R.A."/>
            <person name="Russell D.A."/>
            <person name="Pope W.H."/>
            <person name="Jacobs-Sera D."/>
            <person name="Hatfull G.F."/>
        </authorList>
    </citation>
    <scope>NUCLEOTIDE SEQUENCE [LARGE SCALE GENOMIC DNA]</scope>
</reference>
<protein>
    <submittedName>
        <fullName evidence="1">Uncharacterized protein</fullName>
    </submittedName>
</protein>
<gene>
    <name evidence="1" type="primary">40</name>
    <name evidence="1" type="ORF">PBI_MARGAERY_41</name>
</gene>
<dbReference type="RefSeq" id="YP_010751141.1">
    <property type="nucleotide sequence ID" value="NC_073366.1"/>
</dbReference>
<dbReference type="Proteomes" id="UP000315956">
    <property type="component" value="Segment"/>
</dbReference>
<sequence length="136" mass="14851">MNLTINVLRTNSEQMVTVGVTLEGEEVMIGREGITAILQAWTDGPSKSWQCENGYLTVTKDGRDYSASADDMGLWSLEAIEFLTRHGIQYAEGIGDPSPKVQHRIQELLAERGMDMPEARVVTNAIVGTLAAEGLL</sequence>
<name>A0A514DHJ8_9CAUD</name>
<evidence type="ECO:0000313" key="1">
    <source>
        <dbReference type="EMBL" id="QDH93098.1"/>
    </source>
</evidence>
<organism evidence="1 2">
    <name type="scientific">Microbacterium phage Margaery</name>
    <dbReference type="NCBI Taxonomy" id="2591217"/>
    <lineage>
        <taxon>Viruses</taxon>
        <taxon>Duplodnaviria</taxon>
        <taxon>Heunggongvirae</taxon>
        <taxon>Uroviricota</taxon>
        <taxon>Caudoviricetes</taxon>
        <taxon>Hodgkinviridae</taxon>
        <taxon>Margaeryvirus</taxon>
        <taxon>Margaeryvirus margaery</taxon>
    </lineage>
</organism>
<dbReference type="KEGG" id="vg:80004804"/>
<keyword evidence="2" id="KW-1185">Reference proteome</keyword>